<feature type="domain" description="DH" evidence="5">
    <location>
        <begin position="212"/>
        <end position="341"/>
    </location>
</feature>
<dbReference type="Gene3D" id="1.20.900.10">
    <property type="entry name" value="Dbl homology (DH) domain"/>
    <property type="match status" value="1"/>
</dbReference>
<dbReference type="PROSITE" id="PS50010">
    <property type="entry name" value="DH_2"/>
    <property type="match status" value="1"/>
</dbReference>
<evidence type="ECO:0000313" key="8">
    <source>
        <dbReference type="WBParaSite" id="nRc.2.0.1.t11750-RA"/>
    </source>
</evidence>
<accession>A0A915IC48</accession>
<dbReference type="SMART" id="SM00109">
    <property type="entry name" value="C1"/>
    <property type="match status" value="1"/>
</dbReference>
<dbReference type="WBParaSite" id="nRc.2.0.1.t11750-RA">
    <property type="protein sequence ID" value="nRc.2.0.1.t11750-RA"/>
    <property type="gene ID" value="nRc.2.0.1.g11750"/>
</dbReference>
<name>A0A915IC48_ROMCU</name>
<dbReference type="PANTHER" id="PTHR13944:SF21">
    <property type="entry name" value="CYSTS, ISOFORM C"/>
    <property type="match status" value="1"/>
</dbReference>
<dbReference type="AlphaFoldDB" id="A0A915IC48"/>
<feature type="region of interest" description="Disordered" evidence="4">
    <location>
        <begin position="1"/>
        <end position="27"/>
    </location>
</feature>
<feature type="compositionally biased region" description="Polar residues" evidence="4">
    <location>
        <begin position="1"/>
        <end position="11"/>
    </location>
</feature>
<dbReference type="InterPro" id="IPR035899">
    <property type="entry name" value="DBL_dom_sf"/>
</dbReference>
<keyword evidence="1" id="KW-0479">Metal-binding</keyword>
<dbReference type="Pfam" id="PF00621">
    <property type="entry name" value="RhoGEF"/>
    <property type="match status" value="1"/>
</dbReference>
<keyword evidence="3" id="KW-0862">Zinc</keyword>
<keyword evidence="7" id="KW-1185">Reference proteome</keyword>
<protein>
    <submittedName>
        <fullName evidence="8">Rho guanine nucleotide exchange factor 2</fullName>
    </submittedName>
</protein>
<dbReference type="SUPFAM" id="SSF57889">
    <property type="entry name" value="Cysteine-rich domain"/>
    <property type="match status" value="1"/>
</dbReference>
<dbReference type="PANTHER" id="PTHR13944">
    <property type="entry name" value="AGAP007712-PA"/>
    <property type="match status" value="1"/>
</dbReference>
<dbReference type="InterPro" id="IPR000219">
    <property type="entry name" value="DH_dom"/>
</dbReference>
<evidence type="ECO:0000256" key="2">
    <source>
        <dbReference type="ARBA" id="ARBA00022771"/>
    </source>
</evidence>
<dbReference type="GO" id="GO:0005085">
    <property type="term" value="F:guanyl-nucleotide exchange factor activity"/>
    <property type="evidence" value="ECO:0007669"/>
    <property type="project" value="InterPro"/>
</dbReference>
<dbReference type="Gene3D" id="3.30.60.20">
    <property type="match status" value="1"/>
</dbReference>
<dbReference type="PROSITE" id="PS50081">
    <property type="entry name" value="ZF_DAG_PE_2"/>
    <property type="match status" value="1"/>
</dbReference>
<dbReference type="Proteomes" id="UP000887565">
    <property type="component" value="Unplaced"/>
</dbReference>
<feature type="region of interest" description="Disordered" evidence="4">
    <location>
        <begin position="83"/>
        <end position="109"/>
    </location>
</feature>
<evidence type="ECO:0000259" key="6">
    <source>
        <dbReference type="PROSITE" id="PS50081"/>
    </source>
</evidence>
<dbReference type="InterPro" id="IPR051632">
    <property type="entry name" value="Rho_GEF"/>
</dbReference>
<evidence type="ECO:0000256" key="3">
    <source>
        <dbReference type="ARBA" id="ARBA00022833"/>
    </source>
</evidence>
<organism evidence="7 8">
    <name type="scientific">Romanomermis culicivorax</name>
    <name type="common">Nematode worm</name>
    <dbReference type="NCBI Taxonomy" id="13658"/>
    <lineage>
        <taxon>Eukaryota</taxon>
        <taxon>Metazoa</taxon>
        <taxon>Ecdysozoa</taxon>
        <taxon>Nematoda</taxon>
        <taxon>Enoplea</taxon>
        <taxon>Dorylaimia</taxon>
        <taxon>Mermithida</taxon>
        <taxon>Mermithoidea</taxon>
        <taxon>Mermithidae</taxon>
        <taxon>Romanomermis</taxon>
    </lineage>
</organism>
<sequence>LNDLNHNNNSFKPKDKERRSFFKHKSKSKELRQHHSWSNPNFKASICDLCAKKLFNNQELLHCSDCGINIHSSCKDQAEKFGCPKSGRSSLKNSQDETDQKNGKIAPNEEPVHVLARRKTIDEENCDKSDNDNVIIRTSSLSFNNSNANNRGSMTSLIKNHPLSVVYPNGFYAATSPDALWEELNLWAEEPEAWSSGIGKLEKKRLTSKEIKRQDIMHELYITEKHHCQILVVLKHTYSDTLINQNIIPGEEVDKLLPKLDHLLNLHQNFLRNLKKRKDECVIVETIHDVIHEQFSNDNAKLLIEAYTQFCAQKDLTDGMFQKFLQNNLNYQNFIKVCEFN</sequence>
<reference evidence="8" key="1">
    <citation type="submission" date="2022-11" db="UniProtKB">
        <authorList>
            <consortium name="WormBaseParasite"/>
        </authorList>
    </citation>
    <scope>IDENTIFICATION</scope>
</reference>
<evidence type="ECO:0000259" key="5">
    <source>
        <dbReference type="PROSITE" id="PS50010"/>
    </source>
</evidence>
<evidence type="ECO:0000256" key="1">
    <source>
        <dbReference type="ARBA" id="ARBA00022723"/>
    </source>
</evidence>
<keyword evidence="2" id="KW-0863">Zinc-finger</keyword>
<dbReference type="InterPro" id="IPR046349">
    <property type="entry name" value="C1-like_sf"/>
</dbReference>
<evidence type="ECO:0000256" key="4">
    <source>
        <dbReference type="SAM" id="MobiDB-lite"/>
    </source>
</evidence>
<proteinExistence type="predicted"/>
<dbReference type="InterPro" id="IPR002219">
    <property type="entry name" value="PKC_DAG/PE"/>
</dbReference>
<dbReference type="PROSITE" id="PS00479">
    <property type="entry name" value="ZF_DAG_PE_1"/>
    <property type="match status" value="1"/>
</dbReference>
<dbReference type="GO" id="GO:0035023">
    <property type="term" value="P:regulation of Rho protein signal transduction"/>
    <property type="evidence" value="ECO:0007669"/>
    <property type="project" value="TreeGrafter"/>
</dbReference>
<feature type="domain" description="Phorbol-ester/DAG-type" evidence="6">
    <location>
        <begin position="34"/>
        <end position="83"/>
    </location>
</feature>
<evidence type="ECO:0000313" key="7">
    <source>
        <dbReference type="Proteomes" id="UP000887565"/>
    </source>
</evidence>
<dbReference type="SUPFAM" id="SSF48065">
    <property type="entry name" value="DBL homology domain (DH-domain)"/>
    <property type="match status" value="1"/>
</dbReference>
<dbReference type="GO" id="GO:0008270">
    <property type="term" value="F:zinc ion binding"/>
    <property type="evidence" value="ECO:0007669"/>
    <property type="project" value="UniProtKB-KW"/>
</dbReference>